<evidence type="ECO:0000256" key="1">
    <source>
        <dbReference type="SAM" id="Phobius"/>
    </source>
</evidence>
<evidence type="ECO:0000259" key="2">
    <source>
        <dbReference type="Pfam" id="PF10675"/>
    </source>
</evidence>
<dbReference type="Pfam" id="PF10675">
    <property type="entry name" value="DUF2489"/>
    <property type="match status" value="1"/>
</dbReference>
<feature type="transmembrane region" description="Helical" evidence="1">
    <location>
        <begin position="6"/>
        <end position="28"/>
    </location>
</feature>
<dbReference type="OMA" id="MEQQQCD"/>
<dbReference type="EMBL" id="CP018024">
    <property type="protein sequence ID" value="APD88320.1"/>
    <property type="molecule type" value="Genomic_DNA"/>
</dbReference>
<feature type="domain" description="DUF2489" evidence="2">
    <location>
        <begin position="14"/>
        <end position="141"/>
    </location>
</feature>
<evidence type="ECO:0000313" key="3">
    <source>
        <dbReference type="EMBL" id="AMJ76811.1"/>
    </source>
</evidence>
<keyword evidence="1" id="KW-0472">Membrane</keyword>
<evidence type="ECO:0000313" key="4">
    <source>
        <dbReference type="EMBL" id="APD88320.1"/>
    </source>
</evidence>
<dbReference type="AlphaFoldDB" id="A0AAC8XHA5"/>
<keyword evidence="1" id="KW-0812">Transmembrane</keyword>
<accession>A0AAC8XHA5</accession>
<sequence length="155" mass="17319">MLWAVLSGIALLIILGLGFYAGKLLFLLNQQKKRQEAARQSRIVNITDSVIVIAKAMDQQQCDLSEGVIRIVNLLNALPISSPPDFKAQYPHIHALFTEVSGFAILEERQQLPKSERRKQDIAREQIESEYESKVLEELPALQSYCGSLLAAQNG</sequence>
<dbReference type="Proteomes" id="UP000182101">
    <property type="component" value="Chromosome"/>
</dbReference>
<protein>
    <recommendedName>
        <fullName evidence="2">DUF2489 domain-containing protein</fullName>
    </recommendedName>
</protein>
<gene>
    <name evidence="3" type="ORF">AV942_00045</name>
    <name evidence="4" type="ORF">BM524_00055</name>
</gene>
<reference evidence="3 5" key="1">
    <citation type="submission" date="2015-12" db="EMBL/GenBank/DDBJ databases">
        <title>Intraspecies pangenome expansion in the marine bacterium Alteromonas.</title>
        <authorList>
            <person name="Lopez-Perez M."/>
            <person name="Rodriguez-Valera F."/>
        </authorList>
    </citation>
    <scope>NUCLEOTIDE SEQUENCE [LARGE SCALE GENOMIC DNA]</scope>
    <source>
        <strain evidence="3 5">UM8</strain>
    </source>
</reference>
<name>A0AAC8XHA5_9ALTE</name>
<reference evidence="4 6" key="2">
    <citation type="submission" date="2016-11" db="EMBL/GenBank/DDBJ databases">
        <title>Networking in microbes: conjugative elements and plasmids in the genus Alteromonas.</title>
        <authorList>
            <person name="Lopez-Perez M."/>
            <person name="Ramon-Marco N."/>
            <person name="Rodriguez-Valera F."/>
        </authorList>
    </citation>
    <scope>NUCLEOTIDE SEQUENCE [LARGE SCALE GENOMIC DNA]</scope>
    <source>
        <strain evidence="4 6">CP48</strain>
    </source>
</reference>
<evidence type="ECO:0000313" key="6">
    <source>
        <dbReference type="Proteomes" id="UP000182101"/>
    </source>
</evidence>
<evidence type="ECO:0000313" key="5">
    <source>
        <dbReference type="Proteomes" id="UP000061468"/>
    </source>
</evidence>
<dbReference type="InterPro" id="IPR019617">
    <property type="entry name" value="DUF2489"/>
</dbReference>
<dbReference type="EMBL" id="CP013928">
    <property type="protein sequence ID" value="AMJ76811.1"/>
    <property type="molecule type" value="Genomic_DNA"/>
</dbReference>
<keyword evidence="1" id="KW-1133">Transmembrane helix</keyword>
<organism evidence="3 5">
    <name type="scientific">Alteromonas mediterranea</name>
    <dbReference type="NCBI Taxonomy" id="314275"/>
    <lineage>
        <taxon>Bacteria</taxon>
        <taxon>Pseudomonadati</taxon>
        <taxon>Pseudomonadota</taxon>
        <taxon>Gammaproteobacteria</taxon>
        <taxon>Alteromonadales</taxon>
        <taxon>Alteromonadaceae</taxon>
        <taxon>Alteromonas/Salinimonas group</taxon>
        <taxon>Alteromonas</taxon>
    </lineage>
</organism>
<proteinExistence type="predicted"/>
<dbReference type="Proteomes" id="UP000061468">
    <property type="component" value="Chromosome"/>
</dbReference>
<dbReference type="RefSeq" id="WP_012516533.1">
    <property type="nucleotide sequence ID" value="NZ_CAKMLI010000001.1"/>
</dbReference>